<protein>
    <submittedName>
        <fullName evidence="1">Uncharacterized protein</fullName>
    </submittedName>
</protein>
<name>A0ACC6FRF8_9HELI</name>
<dbReference type="EMBL" id="JANURN010000003">
    <property type="protein sequence ID" value="MDL0081858.1"/>
    <property type="molecule type" value="Genomic_DNA"/>
</dbReference>
<evidence type="ECO:0000313" key="2">
    <source>
        <dbReference type="Proteomes" id="UP001173802"/>
    </source>
</evidence>
<sequence>MPKADIVGPVCESSDTFCKNIALPPLHNGALLGFSNAGAYGYSMASTYNARMRPAEVGIYADGARLIKPRESFEASVADELALLDSSK</sequence>
<proteinExistence type="predicted"/>
<organism evidence="1 2">
    <name type="scientific">Helicobacter zhangjianzhongii</name>
    <dbReference type="NCBI Taxonomy" id="2974574"/>
    <lineage>
        <taxon>Bacteria</taxon>
        <taxon>Pseudomonadati</taxon>
        <taxon>Campylobacterota</taxon>
        <taxon>Epsilonproteobacteria</taxon>
        <taxon>Campylobacterales</taxon>
        <taxon>Helicobacteraceae</taxon>
        <taxon>Helicobacter</taxon>
    </lineage>
</organism>
<accession>A0ACC6FRF8</accession>
<dbReference type="Proteomes" id="UP001173802">
    <property type="component" value="Unassembled WGS sequence"/>
</dbReference>
<comment type="caution">
    <text evidence="1">The sequence shown here is derived from an EMBL/GenBank/DDBJ whole genome shotgun (WGS) entry which is preliminary data.</text>
</comment>
<evidence type="ECO:0000313" key="1">
    <source>
        <dbReference type="EMBL" id="MDL0081858.1"/>
    </source>
</evidence>
<keyword evidence="2" id="KW-1185">Reference proteome</keyword>
<reference evidence="1 2" key="1">
    <citation type="journal article" date="2023" name="Microorganisms">
        <title>Isolation and Genomic Characteristics of Cat-Borne Campylobacter felis sp. nov. and Sheep-Borne Campylobacter ovis sp. nov.</title>
        <authorList>
            <person name="Wang H."/>
            <person name="Li Y."/>
            <person name="Gu Y."/>
            <person name="Zhou G."/>
            <person name="Chen X."/>
            <person name="Zhang X."/>
            <person name="Shao Z."/>
            <person name="Zhang J."/>
            <person name="Zhang M."/>
        </authorList>
    </citation>
    <scope>NUCLEOTIDE SEQUENCE [LARGE SCALE GENOMIC DNA]</scope>
    <source>
        <strain evidence="1 2">XJK30-2</strain>
    </source>
</reference>
<gene>
    <name evidence="1" type="ORF">NYG90_04065</name>
</gene>